<protein>
    <submittedName>
        <fullName evidence="4">HTH-type transcriptional regulator PuuR</fullName>
    </submittedName>
</protein>
<dbReference type="InterPro" id="IPR014710">
    <property type="entry name" value="RmlC-like_jellyroll"/>
</dbReference>
<dbReference type="Gene3D" id="2.60.120.10">
    <property type="entry name" value="Jelly Rolls"/>
    <property type="match status" value="1"/>
</dbReference>
<dbReference type="Pfam" id="PF01381">
    <property type="entry name" value="HTH_3"/>
    <property type="match status" value="1"/>
</dbReference>
<gene>
    <name evidence="4" type="primary">puuR_1</name>
    <name evidence="4" type="ORF">CI1B_34310</name>
</gene>
<comment type="caution">
    <text evidence="4">The sequence shown here is derived from an EMBL/GenBank/DDBJ whole genome shotgun (WGS) entry which is preliminary data.</text>
</comment>
<evidence type="ECO:0000259" key="3">
    <source>
        <dbReference type="PROSITE" id="PS50943"/>
    </source>
</evidence>
<dbReference type="GO" id="GO:0005829">
    <property type="term" value="C:cytosol"/>
    <property type="evidence" value="ECO:0007669"/>
    <property type="project" value="TreeGrafter"/>
</dbReference>
<dbReference type="InterPro" id="IPR010982">
    <property type="entry name" value="Lambda_DNA-bd_dom_sf"/>
</dbReference>
<evidence type="ECO:0000256" key="1">
    <source>
        <dbReference type="ARBA" id="ARBA00023125"/>
    </source>
</evidence>
<dbReference type="InterPro" id="IPR011051">
    <property type="entry name" value="RmlC_Cupin_sf"/>
</dbReference>
<dbReference type="AlphaFoldDB" id="A0A508T7D8"/>
<dbReference type="Pfam" id="PF07883">
    <property type="entry name" value="Cupin_2"/>
    <property type="match status" value="1"/>
</dbReference>
<dbReference type="Gene3D" id="1.10.260.40">
    <property type="entry name" value="lambda repressor-like DNA-binding domains"/>
    <property type="match status" value="1"/>
</dbReference>
<dbReference type="SMART" id="SM00530">
    <property type="entry name" value="HTH_XRE"/>
    <property type="match status" value="1"/>
</dbReference>
<keyword evidence="5" id="KW-1185">Reference proteome</keyword>
<organism evidence="4 5">
    <name type="scientific">Bradyrhizobium ivorense</name>
    <dbReference type="NCBI Taxonomy" id="2511166"/>
    <lineage>
        <taxon>Bacteria</taxon>
        <taxon>Pseudomonadati</taxon>
        <taxon>Pseudomonadota</taxon>
        <taxon>Alphaproteobacteria</taxon>
        <taxon>Hyphomicrobiales</taxon>
        <taxon>Nitrobacteraceae</taxon>
        <taxon>Bradyrhizobium</taxon>
    </lineage>
</organism>
<dbReference type="PANTHER" id="PTHR46797:SF1">
    <property type="entry name" value="METHYLPHOSPHONATE SYNTHASE"/>
    <property type="match status" value="1"/>
</dbReference>
<dbReference type="CDD" id="cd02209">
    <property type="entry name" value="cupin_XRE_C"/>
    <property type="match status" value="1"/>
</dbReference>
<keyword evidence="1" id="KW-0238">DNA-binding</keyword>
<dbReference type="SUPFAM" id="SSF47413">
    <property type="entry name" value="lambda repressor-like DNA-binding domains"/>
    <property type="match status" value="1"/>
</dbReference>
<evidence type="ECO:0000313" key="4">
    <source>
        <dbReference type="EMBL" id="VIO70833.1"/>
    </source>
</evidence>
<dbReference type="PANTHER" id="PTHR46797">
    <property type="entry name" value="HTH-TYPE TRANSCRIPTIONAL REGULATOR"/>
    <property type="match status" value="1"/>
</dbReference>
<feature type="domain" description="HTH cro/C1-type" evidence="3">
    <location>
        <begin position="41"/>
        <end position="95"/>
    </location>
</feature>
<dbReference type="GO" id="GO:0003700">
    <property type="term" value="F:DNA-binding transcription factor activity"/>
    <property type="evidence" value="ECO:0007669"/>
    <property type="project" value="TreeGrafter"/>
</dbReference>
<name>A0A508T7D8_9BRAD</name>
<sequence length="220" mass="24226">MRRKTAVRSTDATDANSTYHTGSSAPVASDRSLERALGAKIRDTRREQDLSVNDLANAANISGGMLSKIENGQISPSLSTLQSIAQALTVPLSRLFAASEERRDCSFVRAKQGVVIERRGTKVGHVYQLLGHVNDDDVVVEPYLITLKEGAEAYTEFQHAGTEFIYMLSGEVLYRHGSKSYRLRPGDSLMFDSGALHGPEVLVKRPMTYLSIIVYPRRPA</sequence>
<dbReference type="SUPFAM" id="SSF51182">
    <property type="entry name" value="RmlC-like cupins"/>
    <property type="match status" value="1"/>
</dbReference>
<dbReference type="InterPro" id="IPR050807">
    <property type="entry name" value="TransReg_Diox_bact_type"/>
</dbReference>
<accession>A0A508T7D8</accession>
<dbReference type="EMBL" id="CAADFC020000012">
    <property type="protein sequence ID" value="VIO70833.1"/>
    <property type="molecule type" value="Genomic_DNA"/>
</dbReference>
<dbReference type="PROSITE" id="PS50943">
    <property type="entry name" value="HTH_CROC1"/>
    <property type="match status" value="1"/>
</dbReference>
<dbReference type="Proteomes" id="UP000328092">
    <property type="component" value="Unassembled WGS sequence"/>
</dbReference>
<dbReference type="CDD" id="cd00093">
    <property type="entry name" value="HTH_XRE"/>
    <property type="match status" value="1"/>
</dbReference>
<feature type="region of interest" description="Disordered" evidence="2">
    <location>
        <begin position="1"/>
        <end position="30"/>
    </location>
</feature>
<evidence type="ECO:0000313" key="5">
    <source>
        <dbReference type="Proteomes" id="UP000328092"/>
    </source>
</evidence>
<dbReference type="InterPro" id="IPR013096">
    <property type="entry name" value="Cupin_2"/>
</dbReference>
<proteinExistence type="predicted"/>
<dbReference type="InterPro" id="IPR001387">
    <property type="entry name" value="Cro/C1-type_HTH"/>
</dbReference>
<feature type="compositionally biased region" description="Polar residues" evidence="2">
    <location>
        <begin position="7"/>
        <end position="26"/>
    </location>
</feature>
<dbReference type="OrthoDB" id="9805356at2"/>
<dbReference type="RefSeq" id="WP_139487312.1">
    <property type="nucleotide sequence ID" value="NZ_CAADFB020000059.1"/>
</dbReference>
<dbReference type="GO" id="GO:0003677">
    <property type="term" value="F:DNA binding"/>
    <property type="evidence" value="ECO:0007669"/>
    <property type="project" value="UniProtKB-KW"/>
</dbReference>
<reference evidence="4" key="1">
    <citation type="submission" date="2019-02" db="EMBL/GenBank/DDBJ databases">
        <authorList>
            <person name="Pothier F.J."/>
        </authorList>
    </citation>
    <scope>NUCLEOTIDE SEQUENCE</scope>
    <source>
        <strain evidence="4">CI-1B</strain>
    </source>
</reference>
<evidence type="ECO:0000256" key="2">
    <source>
        <dbReference type="SAM" id="MobiDB-lite"/>
    </source>
</evidence>